<organism evidence="1 2">
    <name type="scientific">Streblomastix strix</name>
    <dbReference type="NCBI Taxonomy" id="222440"/>
    <lineage>
        <taxon>Eukaryota</taxon>
        <taxon>Metamonada</taxon>
        <taxon>Preaxostyla</taxon>
        <taxon>Oxymonadida</taxon>
        <taxon>Streblomastigidae</taxon>
        <taxon>Streblomastix</taxon>
    </lineage>
</organism>
<dbReference type="AlphaFoldDB" id="A0A5J4TE29"/>
<dbReference type="EMBL" id="SNRW01034155">
    <property type="protein sequence ID" value="KAA6355725.1"/>
    <property type="molecule type" value="Genomic_DNA"/>
</dbReference>
<name>A0A5J4TE29_9EUKA</name>
<evidence type="ECO:0000313" key="2">
    <source>
        <dbReference type="Proteomes" id="UP000324800"/>
    </source>
</evidence>
<reference evidence="1 2" key="1">
    <citation type="submission" date="2019-03" db="EMBL/GenBank/DDBJ databases">
        <title>Single cell metagenomics reveals metabolic interactions within the superorganism composed of flagellate Streblomastix strix and complex community of Bacteroidetes bacteria on its surface.</title>
        <authorList>
            <person name="Treitli S.C."/>
            <person name="Kolisko M."/>
            <person name="Husnik F."/>
            <person name="Keeling P."/>
            <person name="Hampl V."/>
        </authorList>
    </citation>
    <scope>NUCLEOTIDE SEQUENCE [LARGE SCALE GENOMIC DNA]</scope>
    <source>
        <strain evidence="1">ST1C</strain>
    </source>
</reference>
<gene>
    <name evidence="1" type="ORF">EZS28_048749</name>
</gene>
<accession>A0A5J4TE29</accession>
<proteinExistence type="predicted"/>
<evidence type="ECO:0000313" key="1">
    <source>
        <dbReference type="EMBL" id="KAA6355725.1"/>
    </source>
</evidence>
<protein>
    <submittedName>
        <fullName evidence="1">Uncharacterized protein</fullName>
    </submittedName>
</protein>
<dbReference type="Proteomes" id="UP000324800">
    <property type="component" value="Unassembled WGS sequence"/>
</dbReference>
<comment type="caution">
    <text evidence="1">The sequence shown here is derived from an EMBL/GenBank/DDBJ whole genome shotgun (WGS) entry which is preliminary data.</text>
</comment>
<sequence>MAAASAVWKEIQRGLLEEIDPVYDWANASDEIAEDEDGFVRIMDQVYQQVAGNAIAQARRKQSGKMEVD</sequence>